<feature type="region of interest" description="Disordered" evidence="3">
    <location>
        <begin position="51"/>
        <end position="94"/>
    </location>
</feature>
<dbReference type="EMBL" id="JAVHNS010000001">
    <property type="protein sequence ID" value="KAK6363434.1"/>
    <property type="molecule type" value="Genomic_DNA"/>
</dbReference>
<feature type="compositionally biased region" description="Low complexity" evidence="3">
    <location>
        <begin position="51"/>
        <end position="75"/>
    </location>
</feature>
<evidence type="ECO:0008006" key="6">
    <source>
        <dbReference type="Google" id="ProtNLM"/>
    </source>
</evidence>
<dbReference type="InterPro" id="IPR008012">
    <property type="entry name" value="Ump1"/>
</dbReference>
<keyword evidence="1" id="KW-0143">Chaperone</keyword>
<dbReference type="Pfam" id="PF05348">
    <property type="entry name" value="UMP1"/>
    <property type="match status" value="1"/>
</dbReference>
<comment type="caution">
    <text evidence="4">The sequence shown here is derived from an EMBL/GenBank/DDBJ whole genome shotgun (WGS) entry which is preliminary data.</text>
</comment>
<evidence type="ECO:0000256" key="2">
    <source>
        <dbReference type="ARBA" id="ARBA00043974"/>
    </source>
</evidence>
<dbReference type="AlphaFoldDB" id="A0AAV9VU26"/>
<evidence type="ECO:0000256" key="3">
    <source>
        <dbReference type="SAM" id="MobiDB-lite"/>
    </source>
</evidence>
<evidence type="ECO:0000256" key="1">
    <source>
        <dbReference type="ARBA" id="ARBA00023186"/>
    </source>
</evidence>
<evidence type="ECO:0000313" key="5">
    <source>
        <dbReference type="Proteomes" id="UP001373714"/>
    </source>
</evidence>
<reference evidence="4 5" key="1">
    <citation type="submission" date="2019-10" db="EMBL/GenBank/DDBJ databases">
        <authorList>
            <person name="Palmer J.M."/>
        </authorList>
    </citation>
    <scope>NUCLEOTIDE SEQUENCE [LARGE SCALE GENOMIC DNA]</scope>
    <source>
        <strain evidence="4 5">TWF730</strain>
    </source>
</reference>
<organism evidence="4 5">
    <name type="scientific">Orbilia blumenaviensis</name>
    <dbReference type="NCBI Taxonomy" id="1796055"/>
    <lineage>
        <taxon>Eukaryota</taxon>
        <taxon>Fungi</taxon>
        <taxon>Dikarya</taxon>
        <taxon>Ascomycota</taxon>
        <taxon>Pezizomycotina</taxon>
        <taxon>Orbiliomycetes</taxon>
        <taxon>Orbiliales</taxon>
        <taxon>Orbiliaceae</taxon>
        <taxon>Orbilia</taxon>
    </lineage>
</organism>
<keyword evidence="5" id="KW-1185">Reference proteome</keyword>
<accession>A0AAV9VU26</accession>
<dbReference type="PANTHER" id="PTHR12828:SF3">
    <property type="entry name" value="PROTEASOME MATURATION PROTEIN"/>
    <property type="match status" value="1"/>
</dbReference>
<dbReference type="PANTHER" id="PTHR12828">
    <property type="entry name" value="PROTEASOME MATURATION PROTEIN UMP1"/>
    <property type="match status" value="1"/>
</dbReference>
<dbReference type="Proteomes" id="UP001373714">
    <property type="component" value="Unassembled WGS sequence"/>
</dbReference>
<evidence type="ECO:0000313" key="4">
    <source>
        <dbReference type="EMBL" id="KAK6363434.1"/>
    </source>
</evidence>
<gene>
    <name evidence="4" type="ORF">TWF730_000865</name>
</gene>
<comment type="similarity">
    <text evidence="2">Belongs to the POMP/UMP1 family.</text>
</comment>
<dbReference type="GO" id="GO:0005737">
    <property type="term" value="C:cytoplasm"/>
    <property type="evidence" value="ECO:0007669"/>
    <property type="project" value="TreeGrafter"/>
</dbReference>
<protein>
    <recommendedName>
        <fullName evidence="6">Proteasome maturation factor UMP1</fullName>
    </recommendedName>
</protein>
<proteinExistence type="inferred from homology"/>
<dbReference type="GO" id="GO:0043248">
    <property type="term" value="P:proteasome assembly"/>
    <property type="evidence" value="ECO:0007669"/>
    <property type="project" value="InterPro"/>
</dbReference>
<sequence length="194" mass="21675">MARTRQLESFVNSNDFNFQLLTPPSTSTIPTSRYITGYSGRKFTMSGSLRLVPSSSQPSKLSLPSSSTTGAPSSHSVHDTIRHGLPTTSADLNSHHPLENRLKNWEATQENLKMESLKRTFGLAEPVRRGMEKMIVGADFRPAVLGGPSNLHMDILNGRECWIDWEDVFVGDRLDGETPDFHTEFDAIMRGKQR</sequence>
<name>A0AAV9VU26_9PEZI</name>
<dbReference type="GO" id="GO:0005634">
    <property type="term" value="C:nucleus"/>
    <property type="evidence" value="ECO:0007669"/>
    <property type="project" value="TreeGrafter"/>
</dbReference>